<dbReference type="InterPro" id="IPR014592">
    <property type="entry name" value="P-loop_UCP034888"/>
</dbReference>
<sequence>MIETLTVSNFKCFPQTSLAIRPFTLLTGVNGGGKSTIIQSILLARQASMAAGRTIQLNGPFGLTLGEAREILNPNAPESRIKIRFDGPRNGVMRRSEYCLGIPDAEQALHLEVIRRPRGAVPCITNRADGFTYLSAERLGPRDMLSVSAESPESIGVGVQGEYTAQVLAIRETRQVSRRLVVRPELRNDNAGSALPRLQAEAWVSDIVRPINISAQWTPGVLASTIRFREAGLYGEDIRPANNGFGVSYALPIIVAGLLTEVGDMLIVENPEAHLHPIGQSKLGRFLARVAGSGVQVVVETHSDHVLNGARLAVAEDRTLQYSDMVVHYFGADERTTIAVREDGRLEEWPTGFFDQIERDLGSLSRARRS</sequence>
<evidence type="ECO:0000313" key="4">
    <source>
        <dbReference type="EMBL" id="MFN6543966.1"/>
    </source>
</evidence>
<dbReference type="EMBL" id="JBKBDD010000003">
    <property type="protein sequence ID" value="MFN6543966.1"/>
    <property type="molecule type" value="Genomic_DNA"/>
</dbReference>
<dbReference type="InterPro" id="IPR038729">
    <property type="entry name" value="Rad50/SbcC_AAA"/>
</dbReference>
<reference evidence="4 5" key="1">
    <citation type="submission" date="2024-12" db="EMBL/GenBank/DDBJ databases">
        <title>The coexistence of Mycolicibacterium septicum and Mycolicibacterium nivoides in clinical samples.</title>
        <authorList>
            <person name="Wang C."/>
            <person name="Feng Y."/>
            <person name="Zong Z."/>
        </authorList>
    </citation>
    <scope>NUCLEOTIDE SEQUENCE [LARGE SCALE GENOMIC DNA]</scope>
    <source>
        <strain evidence="4 5">120309</strain>
    </source>
</reference>
<dbReference type="InterPro" id="IPR022532">
    <property type="entry name" value="DUF3696"/>
</dbReference>
<keyword evidence="5" id="KW-1185">Reference proteome</keyword>
<dbReference type="Gene3D" id="3.40.50.300">
    <property type="entry name" value="P-loop containing nucleotide triphosphate hydrolases"/>
    <property type="match status" value="2"/>
</dbReference>
<comment type="caution">
    <text evidence="4">The sequence shown here is derived from an EMBL/GenBank/DDBJ whole genome shotgun (WGS) entry which is preliminary data.</text>
</comment>
<feature type="domain" description="DUF3696" evidence="1">
    <location>
        <begin position="322"/>
        <end position="364"/>
    </location>
</feature>
<dbReference type="RefSeq" id="WP_409543368.1">
    <property type="nucleotide sequence ID" value="NZ_JBKBDD010000003.1"/>
</dbReference>
<dbReference type="Pfam" id="PF13476">
    <property type="entry name" value="AAA_23"/>
    <property type="match status" value="1"/>
</dbReference>
<organism evidence="4 5">
    <name type="scientific">Mycolicibacterium nivoides</name>
    <dbReference type="NCBI Taxonomy" id="2487344"/>
    <lineage>
        <taxon>Bacteria</taxon>
        <taxon>Bacillati</taxon>
        <taxon>Actinomycetota</taxon>
        <taxon>Actinomycetes</taxon>
        <taxon>Mycobacteriales</taxon>
        <taxon>Mycobacteriaceae</taxon>
        <taxon>Mycolicibacterium</taxon>
    </lineage>
</organism>
<feature type="domain" description="Rad50/SbcC-type AAA" evidence="3">
    <location>
        <begin position="5"/>
        <end position="87"/>
    </location>
</feature>
<dbReference type="PANTHER" id="PTHR43581:SF2">
    <property type="entry name" value="EXCINUCLEASE ATPASE SUBUNIT"/>
    <property type="match status" value="1"/>
</dbReference>
<proteinExistence type="predicted"/>
<evidence type="ECO:0000313" key="5">
    <source>
        <dbReference type="Proteomes" id="UP001635816"/>
    </source>
</evidence>
<dbReference type="Pfam" id="PF12476">
    <property type="entry name" value="DUF3696"/>
    <property type="match status" value="1"/>
</dbReference>
<dbReference type="Proteomes" id="UP001635816">
    <property type="component" value="Unassembled WGS sequence"/>
</dbReference>
<evidence type="ECO:0000259" key="3">
    <source>
        <dbReference type="Pfam" id="PF13476"/>
    </source>
</evidence>
<evidence type="ECO:0000259" key="2">
    <source>
        <dbReference type="Pfam" id="PF13175"/>
    </source>
</evidence>
<dbReference type="PANTHER" id="PTHR43581">
    <property type="entry name" value="ATP/GTP PHOSPHATASE"/>
    <property type="match status" value="1"/>
</dbReference>
<evidence type="ECO:0000259" key="1">
    <source>
        <dbReference type="Pfam" id="PF12476"/>
    </source>
</evidence>
<dbReference type="SUPFAM" id="SSF52540">
    <property type="entry name" value="P-loop containing nucleoside triphosphate hydrolases"/>
    <property type="match status" value="2"/>
</dbReference>
<gene>
    <name evidence="4" type="ORF">ACK4CT_12320</name>
</gene>
<dbReference type="InterPro" id="IPR051396">
    <property type="entry name" value="Bact_Antivir_Def_Nuclease"/>
</dbReference>
<protein>
    <submittedName>
        <fullName evidence="4">AAA family ATPase</fullName>
    </submittedName>
</protein>
<dbReference type="PIRSF" id="PIRSF034888">
    <property type="entry name" value="P-loop_UCP034888"/>
    <property type="match status" value="1"/>
</dbReference>
<dbReference type="InterPro" id="IPR027417">
    <property type="entry name" value="P-loop_NTPase"/>
</dbReference>
<feature type="domain" description="Endonuclease GajA/Old nuclease/RecF-like AAA" evidence="2">
    <location>
        <begin position="229"/>
        <end position="306"/>
    </location>
</feature>
<dbReference type="InterPro" id="IPR041685">
    <property type="entry name" value="AAA_GajA/Old/RecF-like"/>
</dbReference>
<accession>A0ABW9L7N8</accession>
<name>A0ABW9L7N8_9MYCO</name>
<dbReference type="Pfam" id="PF13175">
    <property type="entry name" value="AAA_15"/>
    <property type="match status" value="1"/>
</dbReference>